<dbReference type="EMBL" id="JPGY02000001">
    <property type="protein sequence ID" value="KRU11345.1"/>
    <property type="molecule type" value="Genomic_DNA"/>
</dbReference>
<dbReference type="KEGG" id="cpae:CPAST_c25880"/>
<evidence type="ECO:0000313" key="1">
    <source>
        <dbReference type="EMBL" id="AJA52645.1"/>
    </source>
</evidence>
<evidence type="ECO:0000313" key="3">
    <source>
        <dbReference type="Proteomes" id="UP000028042"/>
    </source>
</evidence>
<dbReference type="RefSeq" id="WP_003442454.1">
    <property type="nucleotide sequence ID" value="NZ_ANZB01000003.1"/>
</dbReference>
<keyword evidence="4" id="KW-1185">Reference proteome</keyword>
<sequence>MDKYVLIDGDKINGKVIVHTSDLQEVTVDNENDSIVINKNTGEHYKIKGNPEHPYYNVVDTVNSIESKGDNINNLRYLYWSDDNNVGFYKERKEDKELTSIDVLEILQRNNINNFLKKFDSKYMVVTKEGIYKLEKCNSIGIYTYKKVETFEPYEGELTIYNEDKWLDGVKRNSNIKSYTFEEDESDETI</sequence>
<protein>
    <submittedName>
        <fullName evidence="1">Uncharacterized protein</fullName>
    </submittedName>
</protein>
<dbReference type="GeneID" id="93074721"/>
<reference evidence="1 4" key="1">
    <citation type="journal article" date="2015" name="Genome Announc.">
        <title>Complete Genome Sequence of the Nitrogen-Fixing and Solvent-Producing Clostridium pasteurianum DSM 525.</title>
        <authorList>
            <person name="Poehlein A."/>
            <person name="Grosse-Honebrink A."/>
            <person name="Zhang Y."/>
            <person name="Minton N.P."/>
            <person name="Daniel R."/>
        </authorList>
    </citation>
    <scope>NUCLEOTIDE SEQUENCE [LARGE SCALE GENOMIC DNA]</scope>
    <source>
        <strain evidence="1">DSM 525</strain>
        <strain evidence="4">DSM 525 / ATCC 6013</strain>
    </source>
</reference>
<reference evidence="2 3" key="3">
    <citation type="journal article" name="Genome Announc.">
        <title>Improved Draft Genome Sequence of Clostridium pasteurianum Strain ATCC 6013 (DSM 525) Using a Hybrid Next-Generation Sequencing Approach.</title>
        <authorList>
            <person name="Pyne M.E."/>
            <person name="Utturkar S."/>
            <person name="Brown S.D."/>
            <person name="Moo-Young M."/>
            <person name="Chung D.A."/>
            <person name="Chou C.P."/>
        </authorList>
    </citation>
    <scope>NUCLEOTIDE SEQUENCE [LARGE SCALE GENOMIC DNA]</scope>
    <source>
        <strain evidence="2 3">ATCC 6013</strain>
    </source>
</reference>
<evidence type="ECO:0000313" key="2">
    <source>
        <dbReference type="EMBL" id="KRU11345.1"/>
    </source>
</evidence>
<reference evidence="2" key="2">
    <citation type="submission" date="2015-10" db="EMBL/GenBank/DDBJ databases">
        <title>Improved Draft Genome Sequence of Clostridium pasteurianum Strain ATCC 6013 (DSM 525) Using a Hybrid Next-Generation Sequencing Approach.</title>
        <authorList>
            <person name="Pyne M.E."/>
            <person name="Utturkar S.M."/>
            <person name="Brown S.D."/>
            <person name="Moo-Young M."/>
            <person name="Chung D.A."/>
            <person name="Chou P.C."/>
        </authorList>
    </citation>
    <scope>NUCLEOTIDE SEQUENCE</scope>
    <source>
        <strain evidence="2">ATCC 6013</strain>
    </source>
</reference>
<dbReference type="AlphaFoldDB" id="A0A0H3J658"/>
<dbReference type="PATRIC" id="fig|1262449.3.peg.1034"/>
<dbReference type="EMBL" id="CP009268">
    <property type="protein sequence ID" value="AJA52645.1"/>
    <property type="molecule type" value="Genomic_DNA"/>
</dbReference>
<gene>
    <name evidence="1" type="ORF">CLPA_c25880</name>
    <name evidence="2" type="ORF">CP6013_00592</name>
</gene>
<evidence type="ECO:0000313" key="4">
    <source>
        <dbReference type="Proteomes" id="UP000030905"/>
    </source>
</evidence>
<dbReference type="KEGG" id="cpat:CLPA_c25880"/>
<proteinExistence type="predicted"/>
<name>A0A0H3J658_CLOPA</name>
<dbReference type="Proteomes" id="UP000028042">
    <property type="component" value="Unassembled WGS sequence"/>
</dbReference>
<organism evidence="1 4">
    <name type="scientific">Clostridium pasteurianum DSM 525 = ATCC 6013</name>
    <dbReference type="NCBI Taxonomy" id="1262449"/>
    <lineage>
        <taxon>Bacteria</taxon>
        <taxon>Bacillati</taxon>
        <taxon>Bacillota</taxon>
        <taxon>Clostridia</taxon>
        <taxon>Eubacteriales</taxon>
        <taxon>Clostridiaceae</taxon>
        <taxon>Clostridium</taxon>
    </lineage>
</organism>
<dbReference type="Proteomes" id="UP000030905">
    <property type="component" value="Chromosome"/>
</dbReference>
<accession>A0A0H3J658</accession>